<dbReference type="SMART" id="SM00833">
    <property type="entry name" value="CobW_C"/>
    <property type="match status" value="1"/>
</dbReference>
<dbReference type="Gene3D" id="3.40.50.300">
    <property type="entry name" value="P-loop containing nucleotide triphosphate hydrolases"/>
    <property type="match status" value="1"/>
</dbReference>
<sequence length="363" mass="39314">MRVAVITGLHRDARERTVRAALTVPRTLVVHHDLSEIDRGTVYRVVRDPGGTVDRARVDLVHACASCTLREDLVPFLLDLAAGGDHGLCVVDAWDGVEPRSVAEAIAARDELVLTAVVTAVDADRLLPDLAGHDELADRGLDIARDDDRAVSEVLSRQIEYPTAIALHGRRHLAEARALVEHLNPAAAVMDPTDTSALTAGRFDTAAAHNRTDPLSAHHGEHSHGRVRTVVWSRRRPVHPTRLHDAMDGLVSMSLRGRGRLWLGSRPDTVLVWDSHRDMATVAAAGPWLAALPEAALDLVPEARRTAALLDWDPAVGDRGQHLAFTGVDLDTDRLIALLDSCLLTDDETTSTFADDPFAAVEG</sequence>
<dbReference type="PANTHER" id="PTHR43603:SF1">
    <property type="entry name" value="ZINC-REGULATED GTPASE METALLOPROTEIN ACTIVATOR 1"/>
    <property type="match status" value="1"/>
</dbReference>
<dbReference type="InterPro" id="IPR011629">
    <property type="entry name" value="CobW-like_C"/>
</dbReference>
<dbReference type="PANTHER" id="PTHR43603">
    <property type="entry name" value="COBW DOMAIN-CONTAINING PROTEIN DDB_G0274527"/>
    <property type="match status" value="1"/>
</dbReference>
<dbReference type="InterPro" id="IPR027417">
    <property type="entry name" value="P-loop_NTPase"/>
</dbReference>
<organism evidence="2 3">
    <name type="scientific">Nocardiopsis lambiniae</name>
    <dbReference type="NCBI Taxonomy" id="3075539"/>
    <lineage>
        <taxon>Bacteria</taxon>
        <taxon>Bacillati</taxon>
        <taxon>Actinomycetota</taxon>
        <taxon>Actinomycetes</taxon>
        <taxon>Streptosporangiales</taxon>
        <taxon>Nocardiopsidaceae</taxon>
        <taxon>Nocardiopsis</taxon>
    </lineage>
</organism>
<dbReference type="EMBL" id="JAVREP010000004">
    <property type="protein sequence ID" value="MDT0328353.1"/>
    <property type="molecule type" value="Genomic_DNA"/>
</dbReference>
<dbReference type="Proteomes" id="UP001183390">
    <property type="component" value="Unassembled WGS sequence"/>
</dbReference>
<comment type="caution">
    <text evidence="2">The sequence shown here is derived from an EMBL/GenBank/DDBJ whole genome shotgun (WGS) entry which is preliminary data.</text>
</comment>
<dbReference type="Pfam" id="PF07683">
    <property type="entry name" value="CobW_C"/>
    <property type="match status" value="1"/>
</dbReference>
<reference evidence="3" key="1">
    <citation type="submission" date="2023-07" db="EMBL/GenBank/DDBJ databases">
        <title>30 novel species of actinomycetes from the DSMZ collection.</title>
        <authorList>
            <person name="Nouioui I."/>
        </authorList>
    </citation>
    <scope>NUCLEOTIDE SEQUENCE [LARGE SCALE GENOMIC DNA]</scope>
    <source>
        <strain evidence="3">DSM 44743</strain>
    </source>
</reference>
<dbReference type="RefSeq" id="WP_311511084.1">
    <property type="nucleotide sequence ID" value="NZ_JAVREP010000004.1"/>
</dbReference>
<feature type="domain" description="CobW C-terminal" evidence="1">
    <location>
        <begin position="227"/>
        <end position="343"/>
    </location>
</feature>
<evidence type="ECO:0000313" key="2">
    <source>
        <dbReference type="EMBL" id="MDT0328353.1"/>
    </source>
</evidence>
<evidence type="ECO:0000259" key="1">
    <source>
        <dbReference type="SMART" id="SM00833"/>
    </source>
</evidence>
<protein>
    <submittedName>
        <fullName evidence="2">GTP-binding protein</fullName>
    </submittedName>
</protein>
<accession>A0ABU2M6Q2</accession>
<dbReference type="InterPro" id="IPR051927">
    <property type="entry name" value="Zn_Chap_cDPG_Synth"/>
</dbReference>
<evidence type="ECO:0000313" key="3">
    <source>
        <dbReference type="Proteomes" id="UP001183390"/>
    </source>
</evidence>
<gene>
    <name evidence="2" type="ORF">RM479_08000</name>
</gene>
<dbReference type="SUPFAM" id="SSF90002">
    <property type="entry name" value="Hypothetical protein YjiA, C-terminal domain"/>
    <property type="match status" value="1"/>
</dbReference>
<keyword evidence="3" id="KW-1185">Reference proteome</keyword>
<name>A0ABU2M6Q2_9ACTN</name>
<proteinExistence type="predicted"/>